<proteinExistence type="predicted"/>
<feature type="region of interest" description="Disordered" evidence="7">
    <location>
        <begin position="123"/>
        <end position="182"/>
    </location>
</feature>
<dbReference type="GO" id="GO:0005737">
    <property type="term" value="C:cytoplasm"/>
    <property type="evidence" value="ECO:0007669"/>
    <property type="project" value="UniProtKB-SubCell"/>
</dbReference>
<keyword evidence="3" id="KW-0813">Transport</keyword>
<dbReference type="PANTHER" id="PTHR28280">
    <property type="entry name" value="SHUTTLING PRE-60S FACTOR ECM1"/>
    <property type="match status" value="1"/>
</dbReference>
<accession>A0AAD9T547</accession>
<keyword evidence="5" id="KW-0690">Ribosome biogenesis</keyword>
<evidence type="ECO:0000256" key="1">
    <source>
        <dbReference type="ARBA" id="ARBA00004123"/>
    </source>
</evidence>
<dbReference type="PANTHER" id="PTHR28280:SF1">
    <property type="entry name" value="SHUTTLING PRE-60S FACTOR ECM1"/>
    <property type="match status" value="1"/>
</dbReference>
<dbReference type="Pfam" id="PF09135">
    <property type="entry name" value="Alb1"/>
    <property type="match status" value="1"/>
</dbReference>
<dbReference type="InterPro" id="IPR022784">
    <property type="entry name" value="Ribosome_bgen_Alb1"/>
</dbReference>
<evidence type="ECO:0000313" key="9">
    <source>
        <dbReference type="Proteomes" id="UP001285354"/>
    </source>
</evidence>
<dbReference type="EMBL" id="JAUBYV010000001">
    <property type="protein sequence ID" value="KAK2629351.1"/>
    <property type="molecule type" value="Genomic_DNA"/>
</dbReference>
<evidence type="ECO:0000256" key="3">
    <source>
        <dbReference type="ARBA" id="ARBA00022448"/>
    </source>
</evidence>
<dbReference type="AlphaFoldDB" id="A0AAD9T547"/>
<sequence length="182" mass="20122">MAKTAPPKKRGVHSRAAKRASSPGIDLDKSLKHLKPPQASKTKQPSILAIHQGAGISKRSKNGRKAVLSAKAKKRHEKGMDRAEAVIDKKEIKIEKSKGRARIVQDRAKNWEELNKKMLEQKAREEATALEEEKDAENWEDDEEMEEAIQVEEAPAAGSKTGKNFQAADSTPIPAEAEDEIL</sequence>
<feature type="compositionally biased region" description="Acidic residues" evidence="7">
    <location>
        <begin position="128"/>
        <end position="150"/>
    </location>
</feature>
<evidence type="ECO:0008006" key="10">
    <source>
        <dbReference type="Google" id="ProtNLM"/>
    </source>
</evidence>
<dbReference type="GO" id="GO:0000055">
    <property type="term" value="P:ribosomal large subunit export from nucleus"/>
    <property type="evidence" value="ECO:0007669"/>
    <property type="project" value="TreeGrafter"/>
</dbReference>
<protein>
    <recommendedName>
        <fullName evidence="10">Alb1-domain-containing protein</fullName>
    </recommendedName>
</protein>
<evidence type="ECO:0000256" key="6">
    <source>
        <dbReference type="ARBA" id="ARBA00023242"/>
    </source>
</evidence>
<gene>
    <name evidence="8" type="ORF">QTJ16_000171</name>
</gene>
<dbReference type="Proteomes" id="UP001285354">
    <property type="component" value="Unassembled WGS sequence"/>
</dbReference>
<dbReference type="GO" id="GO:0005730">
    <property type="term" value="C:nucleolus"/>
    <property type="evidence" value="ECO:0007669"/>
    <property type="project" value="TreeGrafter"/>
</dbReference>
<evidence type="ECO:0000256" key="4">
    <source>
        <dbReference type="ARBA" id="ARBA00022490"/>
    </source>
</evidence>
<dbReference type="InterPro" id="IPR053278">
    <property type="entry name" value="Pre-60S_factor_ECM1"/>
</dbReference>
<keyword evidence="6" id="KW-0539">Nucleus</keyword>
<feature type="region of interest" description="Disordered" evidence="7">
    <location>
        <begin position="1"/>
        <end position="82"/>
    </location>
</feature>
<evidence type="ECO:0000256" key="2">
    <source>
        <dbReference type="ARBA" id="ARBA00004496"/>
    </source>
</evidence>
<reference evidence="8" key="1">
    <citation type="submission" date="2023-06" db="EMBL/GenBank/DDBJ databases">
        <title>Draft genome of Marssonina rosae.</title>
        <authorList>
            <person name="Cheng Q."/>
        </authorList>
    </citation>
    <scope>NUCLEOTIDE SEQUENCE</scope>
    <source>
        <strain evidence="8">R4</strain>
    </source>
</reference>
<comment type="caution">
    <text evidence="8">The sequence shown here is derived from an EMBL/GenBank/DDBJ whole genome shotgun (WGS) entry which is preliminary data.</text>
</comment>
<organism evidence="8 9">
    <name type="scientific">Diplocarpon rosae</name>
    <dbReference type="NCBI Taxonomy" id="946125"/>
    <lineage>
        <taxon>Eukaryota</taxon>
        <taxon>Fungi</taxon>
        <taxon>Dikarya</taxon>
        <taxon>Ascomycota</taxon>
        <taxon>Pezizomycotina</taxon>
        <taxon>Leotiomycetes</taxon>
        <taxon>Helotiales</taxon>
        <taxon>Drepanopezizaceae</taxon>
        <taxon>Diplocarpon</taxon>
    </lineage>
</organism>
<name>A0AAD9T547_9HELO</name>
<feature type="compositionally biased region" description="Basic residues" evidence="7">
    <location>
        <begin position="1"/>
        <end position="18"/>
    </location>
</feature>
<evidence type="ECO:0000256" key="5">
    <source>
        <dbReference type="ARBA" id="ARBA00022517"/>
    </source>
</evidence>
<evidence type="ECO:0000256" key="7">
    <source>
        <dbReference type="SAM" id="MobiDB-lite"/>
    </source>
</evidence>
<dbReference type="GO" id="GO:0030687">
    <property type="term" value="C:preribosome, large subunit precursor"/>
    <property type="evidence" value="ECO:0007669"/>
    <property type="project" value="TreeGrafter"/>
</dbReference>
<comment type="subcellular location">
    <subcellularLocation>
        <location evidence="2">Cytoplasm</location>
    </subcellularLocation>
    <subcellularLocation>
        <location evidence="1">Nucleus</location>
    </subcellularLocation>
</comment>
<keyword evidence="4" id="KW-0963">Cytoplasm</keyword>
<keyword evidence="9" id="KW-1185">Reference proteome</keyword>
<evidence type="ECO:0000313" key="8">
    <source>
        <dbReference type="EMBL" id="KAK2629351.1"/>
    </source>
</evidence>